<feature type="transmembrane region" description="Helical" evidence="1">
    <location>
        <begin position="124"/>
        <end position="148"/>
    </location>
</feature>
<evidence type="ECO:0000256" key="1">
    <source>
        <dbReference type="SAM" id="Phobius"/>
    </source>
</evidence>
<protein>
    <submittedName>
        <fullName evidence="2">Uncharacterized protein</fullName>
    </submittedName>
</protein>
<proteinExistence type="predicted"/>
<sequence length="152" mass="17430">MSTCSKCGSSDRSDLMYGVCSICRKKLLNSIPLVNYNRADPPTRSSITKQNISNQKLIIRLTRRFFKNIEKNTLGTLSLIFYLVALIMIVIFLNTLLFAGAFSISAIVCSIFELELDWDENKRFIRYGFLIGVILSIISLWPLIYFILKIFL</sequence>
<organism evidence="2">
    <name type="scientific">marine sediment metagenome</name>
    <dbReference type="NCBI Taxonomy" id="412755"/>
    <lineage>
        <taxon>unclassified sequences</taxon>
        <taxon>metagenomes</taxon>
        <taxon>ecological metagenomes</taxon>
    </lineage>
</organism>
<reference evidence="2" key="1">
    <citation type="journal article" date="2015" name="Nature">
        <title>Complex archaea that bridge the gap between prokaryotes and eukaryotes.</title>
        <authorList>
            <person name="Spang A."/>
            <person name="Saw J.H."/>
            <person name="Jorgensen S.L."/>
            <person name="Zaremba-Niedzwiedzka K."/>
            <person name="Martijn J."/>
            <person name="Lind A.E."/>
            <person name="van Eijk R."/>
            <person name="Schleper C."/>
            <person name="Guy L."/>
            <person name="Ettema T.J."/>
        </authorList>
    </citation>
    <scope>NUCLEOTIDE SEQUENCE</scope>
</reference>
<evidence type="ECO:0000313" key="2">
    <source>
        <dbReference type="EMBL" id="KKN63785.1"/>
    </source>
</evidence>
<feature type="transmembrane region" description="Helical" evidence="1">
    <location>
        <begin position="79"/>
        <end position="112"/>
    </location>
</feature>
<dbReference type="EMBL" id="LAZR01000579">
    <property type="protein sequence ID" value="KKN63785.1"/>
    <property type="molecule type" value="Genomic_DNA"/>
</dbReference>
<name>A0A0F9S4M8_9ZZZZ</name>
<dbReference type="AlphaFoldDB" id="A0A0F9S4M8"/>
<accession>A0A0F9S4M8</accession>
<keyword evidence="1" id="KW-1133">Transmembrane helix</keyword>
<comment type="caution">
    <text evidence="2">The sequence shown here is derived from an EMBL/GenBank/DDBJ whole genome shotgun (WGS) entry which is preliminary data.</text>
</comment>
<gene>
    <name evidence="2" type="ORF">LCGC14_0498240</name>
</gene>
<keyword evidence="1" id="KW-0812">Transmembrane</keyword>
<keyword evidence="1" id="KW-0472">Membrane</keyword>